<dbReference type="GO" id="GO:0016020">
    <property type="term" value="C:membrane"/>
    <property type="evidence" value="ECO:0007669"/>
    <property type="project" value="UniProtKB-SubCell"/>
</dbReference>
<feature type="region of interest" description="Disordered" evidence="12">
    <location>
        <begin position="1"/>
        <end position="56"/>
    </location>
</feature>
<dbReference type="GO" id="GO:0006805">
    <property type="term" value="P:xenobiotic metabolic process"/>
    <property type="evidence" value="ECO:0007669"/>
    <property type="project" value="TreeGrafter"/>
</dbReference>
<evidence type="ECO:0000256" key="8">
    <source>
        <dbReference type="ARBA" id="ARBA00023033"/>
    </source>
</evidence>
<dbReference type="GO" id="GO:0016712">
    <property type="term" value="F:oxidoreductase activity, acting on paired donors, with incorporation or reduction of molecular oxygen, reduced flavin or flavoprotein as one donor, and incorporation of one atom of oxygen"/>
    <property type="evidence" value="ECO:0007669"/>
    <property type="project" value="InterPro"/>
</dbReference>
<evidence type="ECO:0000256" key="11">
    <source>
        <dbReference type="RuleBase" id="RU000461"/>
    </source>
</evidence>
<keyword evidence="14" id="KW-1185">Reference proteome</keyword>
<evidence type="ECO:0000256" key="2">
    <source>
        <dbReference type="ARBA" id="ARBA00004370"/>
    </source>
</evidence>
<dbReference type="Proteomes" id="UP001153269">
    <property type="component" value="Unassembled WGS sequence"/>
</dbReference>
<dbReference type="PRINTS" id="PR00385">
    <property type="entry name" value="P450"/>
</dbReference>
<evidence type="ECO:0000256" key="3">
    <source>
        <dbReference type="ARBA" id="ARBA00010617"/>
    </source>
</evidence>
<evidence type="ECO:0008006" key="15">
    <source>
        <dbReference type="Google" id="ProtNLM"/>
    </source>
</evidence>
<comment type="subcellular location">
    <subcellularLocation>
        <location evidence="2">Membrane</location>
    </subcellularLocation>
</comment>
<dbReference type="GO" id="GO:0006082">
    <property type="term" value="P:organic acid metabolic process"/>
    <property type="evidence" value="ECO:0007669"/>
    <property type="project" value="TreeGrafter"/>
</dbReference>
<dbReference type="Pfam" id="PF00067">
    <property type="entry name" value="p450"/>
    <property type="match status" value="1"/>
</dbReference>
<keyword evidence="7 10" id="KW-0408">Iron</keyword>
<dbReference type="InterPro" id="IPR002401">
    <property type="entry name" value="Cyt_P450_E_grp-I"/>
</dbReference>
<dbReference type="InterPro" id="IPR001128">
    <property type="entry name" value="Cyt_P450"/>
</dbReference>
<evidence type="ECO:0000313" key="13">
    <source>
        <dbReference type="EMBL" id="CAB1417175.1"/>
    </source>
</evidence>
<dbReference type="GO" id="GO:0005506">
    <property type="term" value="F:iron ion binding"/>
    <property type="evidence" value="ECO:0007669"/>
    <property type="project" value="InterPro"/>
</dbReference>
<evidence type="ECO:0000256" key="9">
    <source>
        <dbReference type="ARBA" id="ARBA00023136"/>
    </source>
</evidence>
<dbReference type="AlphaFoldDB" id="A0A9N7TQD8"/>
<evidence type="ECO:0000256" key="5">
    <source>
        <dbReference type="ARBA" id="ARBA00022723"/>
    </source>
</evidence>
<dbReference type="PROSITE" id="PS00086">
    <property type="entry name" value="CYTOCHROME_P450"/>
    <property type="match status" value="1"/>
</dbReference>
<comment type="similarity">
    <text evidence="3 11">Belongs to the cytochrome P450 family.</text>
</comment>
<gene>
    <name evidence="13" type="ORF">PLEPLA_LOCUS4976</name>
</gene>
<dbReference type="FunFam" id="1.10.630.10:FF:000004">
    <property type="entry name" value="cytochrome P450 2D15 isoform X1"/>
    <property type="match status" value="1"/>
</dbReference>
<comment type="cofactor">
    <cofactor evidence="1 10">
        <name>heme</name>
        <dbReference type="ChEBI" id="CHEBI:30413"/>
    </cofactor>
</comment>
<evidence type="ECO:0000313" key="14">
    <source>
        <dbReference type="Proteomes" id="UP001153269"/>
    </source>
</evidence>
<name>A0A9N7TQD8_PLEPL</name>
<protein>
    <recommendedName>
        <fullName evidence="15">Cytochrome P450 2K1-like</fullName>
    </recommendedName>
</protein>
<dbReference type="PANTHER" id="PTHR24300">
    <property type="entry name" value="CYTOCHROME P450 508A4-RELATED"/>
    <property type="match status" value="1"/>
</dbReference>
<proteinExistence type="inferred from homology"/>
<dbReference type="PRINTS" id="PR00463">
    <property type="entry name" value="EP450I"/>
</dbReference>
<dbReference type="PANTHER" id="PTHR24300:SF319">
    <property type="entry name" value="CYTOCHROME P450, FAMILY 2, SUBFAMILY AC, POLYPEPTIDE 1"/>
    <property type="match status" value="1"/>
</dbReference>
<accession>A0A9N7TQD8</accession>
<evidence type="ECO:0000256" key="12">
    <source>
        <dbReference type="SAM" id="MobiDB-lite"/>
    </source>
</evidence>
<dbReference type="Gene3D" id="1.10.630.10">
    <property type="entry name" value="Cytochrome P450"/>
    <property type="match status" value="1"/>
</dbReference>
<evidence type="ECO:0000256" key="4">
    <source>
        <dbReference type="ARBA" id="ARBA00022617"/>
    </source>
</evidence>
<keyword evidence="4 10" id="KW-0349">Heme</keyword>
<evidence type="ECO:0000256" key="1">
    <source>
        <dbReference type="ARBA" id="ARBA00001971"/>
    </source>
</evidence>
<keyword evidence="9" id="KW-0472">Membrane</keyword>
<evidence type="ECO:0000256" key="7">
    <source>
        <dbReference type="ARBA" id="ARBA00023004"/>
    </source>
</evidence>
<keyword evidence="5 10" id="KW-0479">Metal-binding</keyword>
<keyword evidence="6 11" id="KW-0560">Oxidoreductase</keyword>
<sequence length="511" mass="57725">MRPGGRTMPRDTEINKTRPPGGRGPGQLPDLPNGTRRAWQSFSPQGQKPPGPRPLPLLGNLLLLDPKSPHTALYELSKKYGPVYTMHFGPKKTVVLAGHKTIRQALVQNDAFADREALPIISDLKLTHGIVFSNGDTWKEMRQFALSSLKQFGMGKRSNEEKIIEEALYLIEVFQRNQGRAFDTSQPVSYAVSNIICSLIYGQRYEYDDKEFRLVVDQAITNTKLMGSPSVQLYNSFPRLFSWVGARKKLLEGASANRKRVAEIIKRLQETLNPHMCRGFVDSFLTHKIKLEASGKMNSQYHDDNLQISVVNMFTAGSDSTSSTLRYSLLIMAKYPEIQDRVQMELARVIGSRQPRVEDRKVLPYIDAVIHETQRIANAVTLGVRSASRDVTFQGYFIRKDTPVVILLSSALQDEAEWEKTYSFNPGHFLEDDGNFKKRDAFLPFSAGSRNCLGESLARMEIFLFFTSLLQHFRFTPPPGVTEDELDLTPVVGFTLNPAMHKLCAISRHQQ</sequence>
<evidence type="ECO:0000256" key="10">
    <source>
        <dbReference type="PIRSR" id="PIRSR602401-1"/>
    </source>
</evidence>
<dbReference type="InterPro" id="IPR008069">
    <property type="entry name" value="Cyt_P450_E_grp-I_CYP2D-like"/>
</dbReference>
<dbReference type="SUPFAM" id="SSF48264">
    <property type="entry name" value="Cytochrome P450"/>
    <property type="match status" value="1"/>
</dbReference>
<feature type="binding site" description="axial binding residue" evidence="10">
    <location>
        <position position="452"/>
    </location>
    <ligand>
        <name>heme</name>
        <dbReference type="ChEBI" id="CHEBI:30413"/>
    </ligand>
    <ligandPart>
        <name>Fe</name>
        <dbReference type="ChEBI" id="CHEBI:18248"/>
    </ligandPart>
</feature>
<comment type="caution">
    <text evidence="13">The sequence shown here is derived from an EMBL/GenBank/DDBJ whole genome shotgun (WGS) entry which is preliminary data.</text>
</comment>
<keyword evidence="8 11" id="KW-0503">Monooxygenase</keyword>
<dbReference type="PRINTS" id="PR01686">
    <property type="entry name" value="EP450ICYP2D"/>
</dbReference>
<dbReference type="InterPro" id="IPR017972">
    <property type="entry name" value="Cyt_P450_CS"/>
</dbReference>
<dbReference type="EMBL" id="CADEAL010000250">
    <property type="protein sequence ID" value="CAB1417175.1"/>
    <property type="molecule type" value="Genomic_DNA"/>
</dbReference>
<dbReference type="GO" id="GO:0020037">
    <property type="term" value="F:heme binding"/>
    <property type="evidence" value="ECO:0007669"/>
    <property type="project" value="InterPro"/>
</dbReference>
<reference evidence="13" key="1">
    <citation type="submission" date="2020-03" db="EMBL/GenBank/DDBJ databases">
        <authorList>
            <person name="Weist P."/>
        </authorList>
    </citation>
    <scope>NUCLEOTIDE SEQUENCE</scope>
</reference>
<dbReference type="GO" id="GO:0005737">
    <property type="term" value="C:cytoplasm"/>
    <property type="evidence" value="ECO:0007669"/>
    <property type="project" value="TreeGrafter"/>
</dbReference>
<evidence type="ECO:0000256" key="6">
    <source>
        <dbReference type="ARBA" id="ARBA00023002"/>
    </source>
</evidence>
<dbReference type="InterPro" id="IPR036396">
    <property type="entry name" value="Cyt_P450_sf"/>
</dbReference>
<organism evidence="13 14">
    <name type="scientific">Pleuronectes platessa</name>
    <name type="common">European plaice</name>
    <dbReference type="NCBI Taxonomy" id="8262"/>
    <lineage>
        <taxon>Eukaryota</taxon>
        <taxon>Metazoa</taxon>
        <taxon>Chordata</taxon>
        <taxon>Craniata</taxon>
        <taxon>Vertebrata</taxon>
        <taxon>Euteleostomi</taxon>
        <taxon>Actinopterygii</taxon>
        <taxon>Neopterygii</taxon>
        <taxon>Teleostei</taxon>
        <taxon>Neoteleostei</taxon>
        <taxon>Acanthomorphata</taxon>
        <taxon>Carangaria</taxon>
        <taxon>Pleuronectiformes</taxon>
        <taxon>Pleuronectoidei</taxon>
        <taxon>Pleuronectidae</taxon>
        <taxon>Pleuronectes</taxon>
    </lineage>
</organism>
<dbReference type="InterPro" id="IPR050182">
    <property type="entry name" value="Cytochrome_P450_fam2"/>
</dbReference>